<dbReference type="GO" id="GO:0004497">
    <property type="term" value="F:monooxygenase activity"/>
    <property type="evidence" value="ECO:0007669"/>
    <property type="project" value="InterPro"/>
</dbReference>
<gene>
    <name evidence="3" type="ORF">P691DRAFT_809361</name>
</gene>
<proteinExistence type="predicted"/>
<comment type="caution">
    <text evidence="3">The sequence shown here is derived from an EMBL/GenBank/DDBJ whole genome shotgun (WGS) entry which is preliminary data.</text>
</comment>
<keyword evidence="4" id="KW-1185">Reference proteome</keyword>
<dbReference type="GO" id="GO:0020037">
    <property type="term" value="F:heme binding"/>
    <property type="evidence" value="ECO:0007669"/>
    <property type="project" value="InterPro"/>
</dbReference>
<evidence type="ECO:0000313" key="4">
    <source>
        <dbReference type="Proteomes" id="UP000807342"/>
    </source>
</evidence>
<keyword evidence="1" id="KW-0479">Metal-binding</keyword>
<dbReference type="PROSITE" id="PS00086">
    <property type="entry name" value="CYTOCHROME_P450"/>
    <property type="match status" value="1"/>
</dbReference>
<reference evidence="3" key="1">
    <citation type="submission" date="2020-11" db="EMBL/GenBank/DDBJ databases">
        <authorList>
            <consortium name="DOE Joint Genome Institute"/>
            <person name="Ahrendt S."/>
            <person name="Riley R."/>
            <person name="Andreopoulos W."/>
            <person name="Labutti K."/>
            <person name="Pangilinan J."/>
            <person name="Ruiz-Duenas F.J."/>
            <person name="Barrasa J.M."/>
            <person name="Sanchez-Garcia M."/>
            <person name="Camarero S."/>
            <person name="Miyauchi S."/>
            <person name="Serrano A."/>
            <person name="Linde D."/>
            <person name="Babiker R."/>
            <person name="Drula E."/>
            <person name="Ayuso-Fernandez I."/>
            <person name="Pacheco R."/>
            <person name="Padilla G."/>
            <person name="Ferreira P."/>
            <person name="Barriuso J."/>
            <person name="Kellner H."/>
            <person name="Castanera R."/>
            <person name="Alfaro M."/>
            <person name="Ramirez L."/>
            <person name="Pisabarro A.G."/>
            <person name="Kuo A."/>
            <person name="Tritt A."/>
            <person name="Lipzen A."/>
            <person name="He G."/>
            <person name="Yan M."/>
            <person name="Ng V."/>
            <person name="Cullen D."/>
            <person name="Martin F."/>
            <person name="Rosso M.-N."/>
            <person name="Henrissat B."/>
            <person name="Hibbett D."/>
            <person name="Martinez A.T."/>
            <person name="Grigoriev I.V."/>
        </authorList>
    </citation>
    <scope>NUCLEOTIDE SEQUENCE</scope>
    <source>
        <strain evidence="3">MF-IS2</strain>
    </source>
</reference>
<dbReference type="SUPFAM" id="SSF48264">
    <property type="entry name" value="Cytochrome P450"/>
    <property type="match status" value="1"/>
</dbReference>
<dbReference type="GO" id="GO:0005506">
    <property type="term" value="F:iron ion binding"/>
    <property type="evidence" value="ECO:0007669"/>
    <property type="project" value="InterPro"/>
</dbReference>
<sequence length="158" mass="17894">MTFKEALCQVTAYVIPRPLLSDWVMAPRRQGRFLCGVAPIRFQNAAPKTRQSMANAYGENGPRFAPQSVEDSLSFKLDRFLNPDWNRVVSFSSGARYCLGWKFFSTEGITVLISRSKTVSKKSHSSRIRIRAEEGKGDGEYLFLDIDSCEALLVFTQR</sequence>
<keyword evidence="2" id="KW-0408">Iron</keyword>
<evidence type="ECO:0008006" key="5">
    <source>
        <dbReference type="Google" id="ProtNLM"/>
    </source>
</evidence>
<organism evidence="3 4">
    <name type="scientific">Macrolepiota fuliginosa MF-IS2</name>
    <dbReference type="NCBI Taxonomy" id="1400762"/>
    <lineage>
        <taxon>Eukaryota</taxon>
        <taxon>Fungi</taxon>
        <taxon>Dikarya</taxon>
        <taxon>Basidiomycota</taxon>
        <taxon>Agaricomycotina</taxon>
        <taxon>Agaricomycetes</taxon>
        <taxon>Agaricomycetidae</taxon>
        <taxon>Agaricales</taxon>
        <taxon>Agaricineae</taxon>
        <taxon>Agaricaceae</taxon>
        <taxon>Macrolepiota</taxon>
    </lineage>
</organism>
<dbReference type="GO" id="GO:0016705">
    <property type="term" value="F:oxidoreductase activity, acting on paired donors, with incorporation or reduction of molecular oxygen"/>
    <property type="evidence" value="ECO:0007669"/>
    <property type="project" value="InterPro"/>
</dbReference>
<dbReference type="AlphaFoldDB" id="A0A9P5XHJ4"/>
<dbReference type="InterPro" id="IPR036396">
    <property type="entry name" value="Cyt_P450_sf"/>
</dbReference>
<evidence type="ECO:0000256" key="2">
    <source>
        <dbReference type="ARBA" id="ARBA00023004"/>
    </source>
</evidence>
<dbReference type="Proteomes" id="UP000807342">
    <property type="component" value="Unassembled WGS sequence"/>
</dbReference>
<evidence type="ECO:0000256" key="1">
    <source>
        <dbReference type="ARBA" id="ARBA00022723"/>
    </source>
</evidence>
<protein>
    <recommendedName>
        <fullName evidence="5">Cytochrome P450</fullName>
    </recommendedName>
</protein>
<dbReference type="EMBL" id="MU151096">
    <property type="protein sequence ID" value="KAF9450840.1"/>
    <property type="molecule type" value="Genomic_DNA"/>
</dbReference>
<dbReference type="InterPro" id="IPR017972">
    <property type="entry name" value="Cyt_P450_CS"/>
</dbReference>
<evidence type="ECO:0000313" key="3">
    <source>
        <dbReference type="EMBL" id="KAF9450840.1"/>
    </source>
</evidence>
<accession>A0A9P5XHJ4</accession>
<name>A0A9P5XHJ4_9AGAR</name>